<dbReference type="InterPro" id="IPR001091">
    <property type="entry name" value="RM_Methyltransferase"/>
</dbReference>
<proteinExistence type="inferred from homology"/>
<keyword evidence="7" id="KW-1185">Reference proteome</keyword>
<evidence type="ECO:0000256" key="1">
    <source>
        <dbReference type="ARBA" id="ARBA00006594"/>
    </source>
</evidence>
<dbReference type="GeneID" id="303189595"/>
<dbReference type="RefSeq" id="WP_086959640.1">
    <property type="nucleotide sequence ID" value="NZ_FUKS01000013.1"/>
</dbReference>
<dbReference type="PANTHER" id="PTHR13370">
    <property type="entry name" value="RNA METHYLASE-RELATED"/>
    <property type="match status" value="1"/>
</dbReference>
<protein>
    <recommendedName>
        <fullName evidence="4">Methyltransferase</fullName>
        <ecNumber evidence="4">2.1.1.-</ecNumber>
    </recommendedName>
</protein>
<reference evidence="6 7" key="1">
    <citation type="journal article" date="2017" name="Elife">
        <title>Extensive horizontal gene transfer in cheese-associated bacteria.</title>
        <authorList>
            <person name="Bonham K.S."/>
            <person name="Wolfe B.E."/>
            <person name="Dutton R.J."/>
        </authorList>
    </citation>
    <scope>NUCLEOTIDE SEQUENCE [LARGE SCALE GENOMIC DNA]</scope>
    <source>
        <strain evidence="6 7">JB196</strain>
    </source>
</reference>
<name>A0A368LHN2_9VIBR</name>
<dbReference type="AlphaFoldDB" id="A0A368LHN2"/>
<dbReference type="PANTHER" id="PTHR13370:SF3">
    <property type="entry name" value="TRNA (GUANINE(10)-N2)-METHYLTRANSFERASE HOMOLOG"/>
    <property type="match status" value="1"/>
</dbReference>
<evidence type="ECO:0000259" key="5">
    <source>
        <dbReference type="Pfam" id="PF01555"/>
    </source>
</evidence>
<evidence type="ECO:0000256" key="3">
    <source>
        <dbReference type="ARBA" id="ARBA00022679"/>
    </source>
</evidence>
<dbReference type="EMBL" id="QPGL01000002">
    <property type="protein sequence ID" value="RCS70135.1"/>
    <property type="molecule type" value="Genomic_DNA"/>
</dbReference>
<dbReference type="GO" id="GO:0009007">
    <property type="term" value="F:site-specific DNA-methyltransferase (adenine-specific) activity"/>
    <property type="evidence" value="ECO:0007669"/>
    <property type="project" value="TreeGrafter"/>
</dbReference>
<dbReference type="EC" id="2.1.1.-" evidence="4"/>
<dbReference type="GO" id="GO:0003677">
    <property type="term" value="F:DNA binding"/>
    <property type="evidence" value="ECO:0007669"/>
    <property type="project" value="InterPro"/>
</dbReference>
<dbReference type="Pfam" id="PF01555">
    <property type="entry name" value="N6_N4_Mtase"/>
    <property type="match status" value="1"/>
</dbReference>
<gene>
    <name evidence="6" type="ORF">CIK83_11750</name>
</gene>
<dbReference type="GO" id="GO:0032259">
    <property type="term" value="P:methylation"/>
    <property type="evidence" value="ECO:0007669"/>
    <property type="project" value="UniProtKB-KW"/>
</dbReference>
<evidence type="ECO:0000256" key="2">
    <source>
        <dbReference type="ARBA" id="ARBA00022603"/>
    </source>
</evidence>
<evidence type="ECO:0000256" key="4">
    <source>
        <dbReference type="RuleBase" id="RU362026"/>
    </source>
</evidence>
<organism evidence="6 7">
    <name type="scientific">Vibrio casei</name>
    <dbReference type="NCBI Taxonomy" id="673372"/>
    <lineage>
        <taxon>Bacteria</taxon>
        <taxon>Pseudomonadati</taxon>
        <taxon>Pseudomonadota</taxon>
        <taxon>Gammaproteobacteria</taxon>
        <taxon>Vibrionales</taxon>
        <taxon>Vibrionaceae</taxon>
        <taxon>Vibrio</taxon>
    </lineage>
</organism>
<accession>A0A368LHN2</accession>
<dbReference type="GO" id="GO:0005737">
    <property type="term" value="C:cytoplasm"/>
    <property type="evidence" value="ECO:0007669"/>
    <property type="project" value="TreeGrafter"/>
</dbReference>
<comment type="caution">
    <text evidence="6">The sequence shown here is derived from an EMBL/GenBank/DDBJ whole genome shotgun (WGS) entry which is preliminary data.</text>
</comment>
<comment type="similarity">
    <text evidence="1 4">Belongs to the N(4)/N(6)-methyltransferase family.</text>
</comment>
<evidence type="ECO:0000313" key="7">
    <source>
        <dbReference type="Proteomes" id="UP000252479"/>
    </source>
</evidence>
<dbReference type="GO" id="GO:0008170">
    <property type="term" value="F:N-methyltransferase activity"/>
    <property type="evidence" value="ECO:0007669"/>
    <property type="project" value="InterPro"/>
</dbReference>
<keyword evidence="2 6" id="KW-0489">Methyltransferase</keyword>
<sequence length="250" mass="28668">MLCHPVSTVKQDKRTKLFNGDCLIEMEKLPESSVDLIFSDPPYGTTQCKWDSVIPLEPMWSEFTRVLKPRGLIIMTAAQPFTTKLINSNLNMFKHDLVWEKPNATGFLNAKKMHLRAHESILIFYDKLPTYNPQLTHGHQRRTSKRKTVSSECYGKAISLTEYDSTSRYPRSVIKISSDKQKASYHPTQKPVELMDYLIKTYTNEGDTVLDPTMGSGTTGVSALRLNREFIGIELDKKYFNIAKERICHD</sequence>
<dbReference type="PRINTS" id="PR00508">
    <property type="entry name" value="S21N4MTFRASE"/>
</dbReference>
<dbReference type="SUPFAM" id="SSF53335">
    <property type="entry name" value="S-adenosyl-L-methionine-dependent methyltransferases"/>
    <property type="match status" value="1"/>
</dbReference>
<feature type="domain" description="DNA methylase N-4/N-6" evidence="5">
    <location>
        <begin position="34"/>
        <end position="245"/>
    </location>
</feature>
<dbReference type="Proteomes" id="UP000252479">
    <property type="component" value="Unassembled WGS sequence"/>
</dbReference>
<keyword evidence="3 6" id="KW-0808">Transferase</keyword>
<dbReference type="InterPro" id="IPR029063">
    <property type="entry name" value="SAM-dependent_MTases_sf"/>
</dbReference>
<dbReference type="PROSITE" id="PS00092">
    <property type="entry name" value="N6_MTASE"/>
    <property type="match status" value="1"/>
</dbReference>
<evidence type="ECO:0000313" key="6">
    <source>
        <dbReference type="EMBL" id="RCS70135.1"/>
    </source>
</evidence>
<dbReference type="InterPro" id="IPR002052">
    <property type="entry name" value="DNA_methylase_N6_adenine_CS"/>
</dbReference>
<dbReference type="CDD" id="cd02440">
    <property type="entry name" value="AdoMet_MTases"/>
    <property type="match status" value="1"/>
</dbReference>
<dbReference type="Gene3D" id="3.40.50.150">
    <property type="entry name" value="Vaccinia Virus protein VP39"/>
    <property type="match status" value="1"/>
</dbReference>
<dbReference type="InterPro" id="IPR002941">
    <property type="entry name" value="DNA_methylase_N4/N6"/>
</dbReference>